<proteinExistence type="predicted"/>
<dbReference type="InterPro" id="IPR009057">
    <property type="entry name" value="Homeodomain-like_sf"/>
</dbReference>
<name>D8U936_VOLCA</name>
<protein>
    <recommendedName>
        <fullName evidence="4">HTH myb-type domain-containing protein</fullName>
    </recommendedName>
</protein>
<dbReference type="AlphaFoldDB" id="D8U936"/>
<dbReference type="NCBIfam" id="TIGR01557">
    <property type="entry name" value="myb_SHAQKYF"/>
    <property type="match status" value="1"/>
</dbReference>
<dbReference type="Proteomes" id="UP000001058">
    <property type="component" value="Unassembled WGS sequence"/>
</dbReference>
<reference evidence="5 6" key="1">
    <citation type="journal article" date="2010" name="Science">
        <title>Genomic analysis of organismal complexity in the multicellular green alga Volvox carteri.</title>
        <authorList>
            <person name="Prochnik S.E."/>
            <person name="Umen J."/>
            <person name="Nedelcu A.M."/>
            <person name="Hallmann A."/>
            <person name="Miller S.M."/>
            <person name="Nishii I."/>
            <person name="Ferris P."/>
            <person name="Kuo A."/>
            <person name="Mitros T."/>
            <person name="Fritz-Laylin L.K."/>
            <person name="Hellsten U."/>
            <person name="Chapman J."/>
            <person name="Simakov O."/>
            <person name="Rensing S.A."/>
            <person name="Terry A."/>
            <person name="Pangilinan J."/>
            <person name="Kapitonov V."/>
            <person name="Jurka J."/>
            <person name="Salamov A."/>
            <person name="Shapiro H."/>
            <person name="Schmutz J."/>
            <person name="Grimwood J."/>
            <person name="Lindquist E."/>
            <person name="Lucas S."/>
            <person name="Grigoriev I.V."/>
            <person name="Schmitt R."/>
            <person name="Kirk D."/>
            <person name="Rokhsar D.S."/>
        </authorList>
    </citation>
    <scope>NUCLEOTIDE SEQUENCE [LARGE SCALE GENOMIC DNA]</scope>
    <source>
        <strain evidence="6">f. Nagariensis / Eve</strain>
    </source>
</reference>
<dbReference type="FunFam" id="1.10.10.60:FF:000007">
    <property type="entry name" value="Two-component response regulator"/>
    <property type="match status" value="1"/>
</dbReference>
<evidence type="ECO:0000259" key="4">
    <source>
        <dbReference type="PROSITE" id="PS51294"/>
    </source>
</evidence>
<dbReference type="InterPro" id="IPR006447">
    <property type="entry name" value="Myb_dom_plants"/>
</dbReference>
<dbReference type="RefSeq" id="XP_002955162.1">
    <property type="nucleotide sequence ID" value="XM_002955116.1"/>
</dbReference>
<evidence type="ECO:0000256" key="3">
    <source>
        <dbReference type="ARBA" id="ARBA00023242"/>
    </source>
</evidence>
<dbReference type="Pfam" id="PF00249">
    <property type="entry name" value="Myb_DNA-binding"/>
    <property type="match status" value="1"/>
</dbReference>
<dbReference type="GO" id="GO:0003677">
    <property type="term" value="F:DNA binding"/>
    <property type="evidence" value="ECO:0007669"/>
    <property type="project" value="InterPro"/>
</dbReference>
<feature type="non-terminal residue" evidence="5">
    <location>
        <position position="61"/>
    </location>
</feature>
<dbReference type="InParanoid" id="D8U936"/>
<dbReference type="GO" id="GO:0003700">
    <property type="term" value="F:DNA-binding transcription factor activity"/>
    <property type="evidence" value="ECO:0007669"/>
    <property type="project" value="InterPro"/>
</dbReference>
<dbReference type="KEGG" id="vcn:VOLCADRAFT_49095"/>
<dbReference type="Gene3D" id="1.10.10.60">
    <property type="entry name" value="Homeodomain-like"/>
    <property type="match status" value="1"/>
</dbReference>
<dbReference type="PANTHER" id="PTHR31442:SF29">
    <property type="entry name" value="HOMEODOMAIN-LIKE SUPERFAMILY PROTEIN"/>
    <property type="match status" value="1"/>
</dbReference>
<gene>
    <name evidence="5" type="ORF">VOLCADRAFT_49095</name>
</gene>
<accession>D8U936</accession>
<evidence type="ECO:0000313" key="5">
    <source>
        <dbReference type="EMBL" id="EFJ43681.1"/>
    </source>
</evidence>
<evidence type="ECO:0000313" key="6">
    <source>
        <dbReference type="Proteomes" id="UP000001058"/>
    </source>
</evidence>
<dbReference type="SUPFAM" id="SSF46689">
    <property type="entry name" value="Homeodomain-like"/>
    <property type="match status" value="1"/>
</dbReference>
<feature type="domain" description="HTH myb-type" evidence="4">
    <location>
        <begin position="1"/>
        <end position="61"/>
    </location>
</feature>
<keyword evidence="1" id="KW-0805">Transcription regulation</keyword>
<dbReference type="PROSITE" id="PS51294">
    <property type="entry name" value="HTH_MYB"/>
    <property type="match status" value="1"/>
</dbReference>
<dbReference type="EMBL" id="GL378370">
    <property type="protein sequence ID" value="EFJ43681.1"/>
    <property type="molecule type" value="Genomic_DNA"/>
</dbReference>
<keyword evidence="6" id="KW-1185">Reference proteome</keyword>
<sequence>AIKRPRLVWTPQLHKKFESAVQKLGTEKAVPKNIMQEMNIDGLTRENVASHLQKYRMLRRK</sequence>
<dbReference type="InterPro" id="IPR017930">
    <property type="entry name" value="Myb_dom"/>
</dbReference>
<dbReference type="InterPro" id="IPR001005">
    <property type="entry name" value="SANT/Myb"/>
</dbReference>
<keyword evidence="3" id="KW-0539">Nucleus</keyword>
<evidence type="ECO:0000256" key="2">
    <source>
        <dbReference type="ARBA" id="ARBA00023163"/>
    </source>
</evidence>
<dbReference type="InterPro" id="IPR044841">
    <property type="entry name" value="LUX/BOA-like"/>
</dbReference>
<dbReference type="eggNOG" id="ENOG502RIEW">
    <property type="taxonomic scope" value="Eukaryota"/>
</dbReference>
<organism evidence="6">
    <name type="scientific">Volvox carteri f. nagariensis</name>
    <dbReference type="NCBI Taxonomy" id="3068"/>
    <lineage>
        <taxon>Eukaryota</taxon>
        <taxon>Viridiplantae</taxon>
        <taxon>Chlorophyta</taxon>
        <taxon>core chlorophytes</taxon>
        <taxon>Chlorophyceae</taxon>
        <taxon>CS clade</taxon>
        <taxon>Chlamydomonadales</taxon>
        <taxon>Volvocaceae</taxon>
        <taxon>Volvox</taxon>
    </lineage>
</organism>
<keyword evidence="2" id="KW-0804">Transcription</keyword>
<dbReference type="PANTHER" id="PTHR31442">
    <property type="entry name" value="HOMEODOMAIN-LIKE SUPERFAMILY PROTEIN-RELATED"/>
    <property type="match status" value="1"/>
</dbReference>
<dbReference type="GeneID" id="9626324"/>
<evidence type="ECO:0000256" key="1">
    <source>
        <dbReference type="ARBA" id="ARBA00023015"/>
    </source>
</evidence>
<feature type="non-terminal residue" evidence="5">
    <location>
        <position position="1"/>
    </location>
</feature>
<dbReference type="GO" id="GO:0005634">
    <property type="term" value="C:nucleus"/>
    <property type="evidence" value="ECO:0007669"/>
    <property type="project" value="TreeGrafter"/>
</dbReference>
<dbReference type="OrthoDB" id="60033at2759"/>
<dbReference type="STRING" id="3068.D8U936"/>